<evidence type="ECO:0000256" key="1">
    <source>
        <dbReference type="SAM" id="MobiDB-lite"/>
    </source>
</evidence>
<accession>A0ABX1PD58</accession>
<gene>
    <name evidence="2" type="ORF">DP116_24525</name>
</gene>
<feature type="non-terminal residue" evidence="2">
    <location>
        <position position="1"/>
    </location>
</feature>
<feature type="region of interest" description="Disordered" evidence="1">
    <location>
        <begin position="1"/>
        <end position="20"/>
    </location>
</feature>
<comment type="caution">
    <text evidence="2">The sequence shown here is derived from an EMBL/GenBank/DDBJ whole genome shotgun (WGS) entry which is preliminary data.</text>
</comment>
<keyword evidence="3" id="KW-1185">Reference proteome</keyword>
<dbReference type="RefSeq" id="WP_211173487.1">
    <property type="nucleotide sequence ID" value="NZ_CAWPJE010000261.1"/>
</dbReference>
<reference evidence="2 3" key="1">
    <citation type="submission" date="2018-06" db="EMBL/GenBank/DDBJ databases">
        <title>Comparative genomics of Brasilonema spp. strains.</title>
        <authorList>
            <person name="Alvarenga D.O."/>
            <person name="Fiore M.F."/>
            <person name="Varani A.M."/>
        </authorList>
    </citation>
    <scope>NUCLEOTIDE SEQUENCE [LARGE SCALE GENOMIC DNA]</scope>
    <source>
        <strain evidence="2 3">SPC951</strain>
    </source>
</reference>
<evidence type="ECO:0000313" key="2">
    <source>
        <dbReference type="EMBL" id="NMG22439.1"/>
    </source>
</evidence>
<evidence type="ECO:0000313" key="3">
    <source>
        <dbReference type="Proteomes" id="UP000718564"/>
    </source>
</evidence>
<proteinExistence type="predicted"/>
<protein>
    <submittedName>
        <fullName evidence="2">Uncharacterized protein</fullName>
    </submittedName>
</protein>
<dbReference type="EMBL" id="QMEB01000260">
    <property type="protein sequence ID" value="NMG22439.1"/>
    <property type="molecule type" value="Genomic_DNA"/>
</dbReference>
<organism evidence="2 3">
    <name type="scientific">Brasilonema bromeliae SPC951</name>
    <dbReference type="NCBI Taxonomy" id="385972"/>
    <lineage>
        <taxon>Bacteria</taxon>
        <taxon>Bacillati</taxon>
        <taxon>Cyanobacteriota</taxon>
        <taxon>Cyanophyceae</taxon>
        <taxon>Nostocales</taxon>
        <taxon>Scytonemataceae</taxon>
        <taxon>Brasilonema</taxon>
        <taxon>Bromeliae group (in: Brasilonema)</taxon>
    </lineage>
</organism>
<dbReference type="Proteomes" id="UP000718564">
    <property type="component" value="Unassembled WGS sequence"/>
</dbReference>
<sequence>LKSGDPFGSRSWGKPPRPRCLTTTLAPQFIDGENKSNNPYSKPLNSLMGFSYPYTPTALHPYTLSC</sequence>
<name>A0ABX1PD58_9CYAN</name>